<evidence type="ECO:0000256" key="18">
    <source>
        <dbReference type="SAM" id="SignalP"/>
    </source>
</evidence>
<evidence type="ECO:0000256" key="17">
    <source>
        <dbReference type="PIRSR" id="PIRSR001024-5"/>
    </source>
</evidence>
<evidence type="ECO:0000256" key="8">
    <source>
        <dbReference type="ARBA" id="ARBA00022837"/>
    </source>
</evidence>
<keyword evidence="12" id="KW-0326">Glycosidase</keyword>
<feature type="binding site" evidence="17">
    <location>
        <position position="58"/>
    </location>
    <ligand>
        <name>substrate</name>
    </ligand>
</feature>
<evidence type="ECO:0000313" key="20">
    <source>
        <dbReference type="EMBL" id="KZS98304.1"/>
    </source>
</evidence>
<keyword evidence="10" id="KW-0325">Glycoprotein</keyword>
<sequence>MHLFCTPSILKCLAFLSLFNVALAASATDWLSRSIYQVLTDRFALTDDAGTPCDTAPQLYCNGTFKGIVNHLEYIQAMGFDAIWISPVVTNLEGNSAGEGDAYHGYWTQDITTINKHFGTSDDLKALSKALHSRGMYLMLDVVINHFASFGLPNDTTISAYGTFNAPDLFHPQCFISDYNNQTNVEQCWLGDTTVALADLNTESQTVIDGWNKWITGMVSEYSLDGLRIDTLKHVRKPFWPAFQQAAGVYAVGEVLINDTSYASDYSNFIDGVLDYPGYYALTQAFSSTSGNMSLLLETSHQTQSLYKNGAFSTAAFLENHDQPRFQSTVHDQSLVKNAMTWSFVTDAIPILYQGQEQGYGGGNVPANREALWLSAYVTSNTLHGHVTSLNSARKAAIAANSSYTSVPMVVSSPSESTILVSKLPMLAFMSNVGAFGSYNAVGGGYQPNEALVETLSCKTLNADGNGNINFASTDGLPMVCEFL</sequence>
<dbReference type="GO" id="GO:0016052">
    <property type="term" value="P:carbohydrate catabolic process"/>
    <property type="evidence" value="ECO:0007669"/>
    <property type="project" value="InterPro"/>
</dbReference>
<dbReference type="FunFam" id="3.20.20.80:FF:000120">
    <property type="entry name" value="Alpha-amylase A"/>
    <property type="match status" value="1"/>
</dbReference>
<accession>A0A165A061</accession>
<dbReference type="OrthoDB" id="204980at2759"/>
<dbReference type="SMART" id="SM00642">
    <property type="entry name" value="Aamy"/>
    <property type="match status" value="1"/>
</dbReference>
<organism evidence="20 21">
    <name type="scientific">Sistotremastrum niveocremeum HHB9708</name>
    <dbReference type="NCBI Taxonomy" id="1314777"/>
    <lineage>
        <taxon>Eukaryota</taxon>
        <taxon>Fungi</taxon>
        <taxon>Dikarya</taxon>
        <taxon>Basidiomycota</taxon>
        <taxon>Agaricomycotina</taxon>
        <taxon>Agaricomycetes</taxon>
        <taxon>Sistotremastrales</taxon>
        <taxon>Sistotremastraceae</taxon>
        <taxon>Sertulicium</taxon>
        <taxon>Sertulicium niveocremeum</taxon>
    </lineage>
</organism>
<dbReference type="STRING" id="1314777.A0A165A061"/>
<evidence type="ECO:0000256" key="9">
    <source>
        <dbReference type="ARBA" id="ARBA00023157"/>
    </source>
</evidence>
<evidence type="ECO:0000256" key="11">
    <source>
        <dbReference type="ARBA" id="ARBA00023277"/>
    </source>
</evidence>
<evidence type="ECO:0000256" key="13">
    <source>
        <dbReference type="PIRSR" id="PIRSR001024-1"/>
    </source>
</evidence>
<feature type="site" description="Transition state stabilizer" evidence="14">
    <location>
        <position position="322"/>
    </location>
</feature>
<feature type="disulfide bond" evidence="16">
    <location>
        <begin position="174"/>
        <end position="188"/>
    </location>
</feature>
<keyword evidence="9 16" id="KW-1015">Disulfide bond</keyword>
<dbReference type="InterPro" id="IPR013777">
    <property type="entry name" value="A-amylase-like"/>
</dbReference>
<keyword evidence="21" id="KW-1185">Reference proteome</keyword>
<feature type="domain" description="Glycosyl hydrolase family 13 catalytic" evidence="19">
    <location>
        <begin position="37"/>
        <end position="394"/>
    </location>
</feature>
<dbReference type="Gene3D" id="2.60.40.1180">
    <property type="entry name" value="Golgi alpha-mannosidase II"/>
    <property type="match status" value="1"/>
</dbReference>
<feature type="binding site" evidence="15">
    <location>
        <position position="199"/>
    </location>
    <ligand>
        <name>Ca(2+)</name>
        <dbReference type="ChEBI" id="CHEBI:29108"/>
        <label>1</label>
    </ligand>
</feature>
<dbReference type="GO" id="GO:0005509">
    <property type="term" value="F:calcium ion binding"/>
    <property type="evidence" value="ECO:0007669"/>
    <property type="project" value="InterPro"/>
</dbReference>
<dbReference type="InterPro" id="IPR017853">
    <property type="entry name" value="GH"/>
</dbReference>
<dbReference type="InterPro" id="IPR006047">
    <property type="entry name" value="GH13_cat_dom"/>
</dbReference>
<evidence type="ECO:0000256" key="7">
    <source>
        <dbReference type="ARBA" id="ARBA00022801"/>
    </source>
</evidence>
<feature type="binding site" evidence="17">
    <location>
        <position position="228"/>
    </location>
    <ligand>
        <name>substrate</name>
    </ligand>
</feature>
<dbReference type="PIRSF" id="PIRSF001024">
    <property type="entry name" value="Alph-amyl_fung"/>
    <property type="match status" value="1"/>
</dbReference>
<dbReference type="InterPro" id="IPR013780">
    <property type="entry name" value="Glyco_hydro_b"/>
</dbReference>
<dbReference type="GO" id="GO:0004556">
    <property type="term" value="F:alpha-amylase activity"/>
    <property type="evidence" value="ECO:0007669"/>
    <property type="project" value="UniProtKB-EC"/>
</dbReference>
<name>A0A165A061_9AGAM</name>
<feature type="binding site" evidence="15">
    <location>
        <position position="254"/>
    </location>
    <ligand>
        <name>Ca(2+)</name>
        <dbReference type="ChEBI" id="CHEBI:29108"/>
        <label>2</label>
    </ligand>
</feature>
<dbReference type="InterPro" id="IPR015340">
    <property type="entry name" value="A_amylase_C_dom"/>
</dbReference>
<keyword evidence="5 15" id="KW-0479">Metal-binding</keyword>
<dbReference type="Proteomes" id="UP000076722">
    <property type="component" value="Unassembled WGS sequence"/>
</dbReference>
<protein>
    <recommendedName>
        <fullName evidence="4">alpha-amylase</fullName>
        <ecNumber evidence="4">3.2.1.1</ecNumber>
    </recommendedName>
</protein>
<feature type="binding site" evidence="17">
    <location>
        <position position="369"/>
    </location>
    <ligand>
        <name>substrate</name>
    </ligand>
</feature>
<feature type="binding site" evidence="17">
    <location>
        <position position="322"/>
    </location>
    <ligand>
        <name>substrate</name>
    </ligand>
</feature>
<feature type="binding site" evidence="17">
    <location>
        <position position="107"/>
    </location>
    <ligand>
        <name>substrate</name>
    </ligand>
</feature>
<feature type="binding site" evidence="15">
    <location>
        <position position="145"/>
    </location>
    <ligand>
        <name>Ca(2+)</name>
        <dbReference type="ChEBI" id="CHEBI:29108"/>
        <label>1</label>
    </ligand>
</feature>
<dbReference type="SUPFAM" id="SSF51011">
    <property type="entry name" value="Glycosyl hydrolase domain"/>
    <property type="match status" value="1"/>
</dbReference>
<dbReference type="CDD" id="cd11319">
    <property type="entry name" value="AmyAc_euk_AmyA"/>
    <property type="match status" value="1"/>
</dbReference>
<evidence type="ECO:0000256" key="10">
    <source>
        <dbReference type="ARBA" id="ARBA00023180"/>
    </source>
</evidence>
<evidence type="ECO:0000256" key="5">
    <source>
        <dbReference type="ARBA" id="ARBA00022723"/>
    </source>
</evidence>
<evidence type="ECO:0000256" key="16">
    <source>
        <dbReference type="PIRSR" id="PIRSR001024-4"/>
    </source>
</evidence>
<feature type="binding site" evidence="15">
    <location>
        <position position="186"/>
    </location>
    <ligand>
        <name>Ca(2+)</name>
        <dbReference type="ChEBI" id="CHEBI:29108"/>
        <label>1</label>
    </ligand>
</feature>
<feature type="active site" description="Proton donor" evidence="13">
    <location>
        <position position="254"/>
    </location>
</feature>
<dbReference type="Gene3D" id="3.20.20.80">
    <property type="entry name" value="Glycosidases"/>
    <property type="match status" value="1"/>
</dbReference>
<keyword evidence="8 15" id="KW-0106">Calcium</keyword>
<evidence type="ECO:0000256" key="6">
    <source>
        <dbReference type="ARBA" id="ARBA00022729"/>
    </source>
</evidence>
<gene>
    <name evidence="20" type="ORF">SISNIDRAFT_404519</name>
</gene>
<keyword evidence="11" id="KW-0119">Carbohydrate metabolism</keyword>
<evidence type="ECO:0000256" key="12">
    <source>
        <dbReference type="ARBA" id="ARBA00023295"/>
    </source>
</evidence>
<feature type="binding site" evidence="15">
    <location>
        <position position="230"/>
    </location>
    <ligand>
        <name>Ca(2+)</name>
        <dbReference type="ChEBI" id="CHEBI:29108"/>
        <label>2</label>
    </ligand>
</feature>
<feature type="active site" description="Nucleophile" evidence="13">
    <location>
        <position position="230"/>
    </location>
</feature>
<comment type="cofactor">
    <cofactor evidence="2">
        <name>Ca(2+)</name>
        <dbReference type="ChEBI" id="CHEBI:29108"/>
    </cofactor>
</comment>
<comment type="similarity">
    <text evidence="3">Belongs to the glycosyl hydrolase 13 family.</text>
</comment>
<evidence type="ECO:0000259" key="19">
    <source>
        <dbReference type="SMART" id="SM00642"/>
    </source>
</evidence>
<dbReference type="PANTHER" id="PTHR10357:SF215">
    <property type="entry name" value="ALPHA-AMYLASE 1"/>
    <property type="match status" value="1"/>
</dbReference>
<dbReference type="SUPFAM" id="SSF51445">
    <property type="entry name" value="(Trans)glycosidases"/>
    <property type="match status" value="1"/>
</dbReference>
<dbReference type="Pfam" id="PF00128">
    <property type="entry name" value="Alpha-amylase"/>
    <property type="match status" value="1"/>
</dbReference>
<dbReference type="Pfam" id="PF09260">
    <property type="entry name" value="A_amylase_dom_C"/>
    <property type="match status" value="1"/>
</dbReference>
<dbReference type="PANTHER" id="PTHR10357">
    <property type="entry name" value="ALPHA-AMYLASE FAMILY MEMBER"/>
    <property type="match status" value="1"/>
</dbReference>
<evidence type="ECO:0000256" key="4">
    <source>
        <dbReference type="ARBA" id="ARBA00012595"/>
    </source>
</evidence>
<feature type="disulfide bond" evidence="16">
    <location>
        <begin position="53"/>
        <end position="61"/>
    </location>
</feature>
<evidence type="ECO:0000256" key="14">
    <source>
        <dbReference type="PIRSR" id="PIRSR001024-2"/>
    </source>
</evidence>
<feature type="binding site" evidence="15">
    <location>
        <position position="234"/>
    </location>
    <ligand>
        <name>Ca(2+)</name>
        <dbReference type="ChEBI" id="CHEBI:29108"/>
        <label>1</label>
    </ligand>
</feature>
<evidence type="ECO:0000256" key="15">
    <source>
        <dbReference type="PIRSR" id="PIRSR001024-3"/>
    </source>
</evidence>
<evidence type="ECO:0000256" key="1">
    <source>
        <dbReference type="ARBA" id="ARBA00000548"/>
    </source>
</evidence>
<comment type="catalytic activity">
    <reaction evidence="1">
        <text>Endohydrolysis of (1-&gt;4)-alpha-D-glucosidic linkages in polysaccharides containing three or more (1-&gt;4)-alpha-linked D-glucose units.</text>
        <dbReference type="EC" id="3.2.1.1"/>
    </reaction>
</comment>
<keyword evidence="7" id="KW-0378">Hydrolase</keyword>
<dbReference type="AlphaFoldDB" id="A0A165A061"/>
<feature type="signal peptide" evidence="18">
    <location>
        <begin position="1"/>
        <end position="24"/>
    </location>
</feature>
<dbReference type="EC" id="3.2.1.1" evidence="4"/>
<reference evidence="20 21" key="1">
    <citation type="journal article" date="2016" name="Mol. Biol. Evol.">
        <title>Comparative Genomics of Early-Diverging Mushroom-Forming Fungi Provides Insights into the Origins of Lignocellulose Decay Capabilities.</title>
        <authorList>
            <person name="Nagy L.G."/>
            <person name="Riley R."/>
            <person name="Tritt A."/>
            <person name="Adam C."/>
            <person name="Daum C."/>
            <person name="Floudas D."/>
            <person name="Sun H."/>
            <person name="Yadav J.S."/>
            <person name="Pangilinan J."/>
            <person name="Larsson K.H."/>
            <person name="Matsuura K."/>
            <person name="Barry K."/>
            <person name="Labutti K."/>
            <person name="Kuo R."/>
            <person name="Ohm R.A."/>
            <person name="Bhattacharya S.S."/>
            <person name="Shirouzu T."/>
            <person name="Yoshinaga Y."/>
            <person name="Martin F.M."/>
            <person name="Grigoriev I.V."/>
            <person name="Hibbett D.S."/>
        </authorList>
    </citation>
    <scope>NUCLEOTIDE SEQUENCE [LARGE SCALE GENOMIC DNA]</scope>
    <source>
        <strain evidence="20 21">HHB9708</strain>
    </source>
</reference>
<evidence type="ECO:0000256" key="3">
    <source>
        <dbReference type="ARBA" id="ARBA00008061"/>
    </source>
</evidence>
<evidence type="ECO:0000256" key="2">
    <source>
        <dbReference type="ARBA" id="ARBA00001913"/>
    </source>
</evidence>
<keyword evidence="6 18" id="KW-0732">Signal</keyword>
<feature type="binding site" evidence="17">
    <location>
        <position position="146"/>
    </location>
    <ligand>
        <name>substrate</name>
    </ligand>
</feature>
<dbReference type="EMBL" id="KV419395">
    <property type="protein sequence ID" value="KZS98304.1"/>
    <property type="molecule type" value="Genomic_DNA"/>
</dbReference>
<feature type="chain" id="PRO_5007855117" description="alpha-amylase" evidence="18">
    <location>
        <begin position="25"/>
        <end position="484"/>
    </location>
</feature>
<evidence type="ECO:0000313" key="21">
    <source>
        <dbReference type="Proteomes" id="UP000076722"/>
    </source>
</evidence>
<proteinExistence type="inferred from homology"/>